<evidence type="ECO:0000313" key="2">
    <source>
        <dbReference type="Proteomes" id="UP000637074"/>
    </source>
</evidence>
<dbReference type="EMBL" id="BNDS01000015">
    <property type="protein sequence ID" value="GHH99792.1"/>
    <property type="molecule type" value="Genomic_DNA"/>
</dbReference>
<accession>A0ABQ3N8E0</accession>
<dbReference type="RefSeq" id="WP_191274704.1">
    <property type="nucleotide sequence ID" value="NZ_BNDS01000015.1"/>
</dbReference>
<gene>
    <name evidence="1" type="ORF">AM1BK_33350</name>
</gene>
<keyword evidence="2" id="KW-1185">Reference proteome</keyword>
<dbReference type="Proteomes" id="UP000637074">
    <property type="component" value="Unassembled WGS sequence"/>
</dbReference>
<evidence type="ECO:0000313" key="1">
    <source>
        <dbReference type="EMBL" id="GHH99792.1"/>
    </source>
</evidence>
<sequence length="185" mass="21986">MEKQNAEFEQSEKAIDKLLEEKYKKLGFTHIFEIQPKELCSFKQTNTKRDQIIKYYEETGPFYFFRDRFQGVEPSMKDIRTIEDIMIKYRLTPGVVNAIIDFIVLKTDRKFITGLFDSLCAHYARLKIKTVPEAMKKFTNFDNTNRSEKKEAPLTRGQEVIIERLLVRVEQLEARVTELEKQLFK</sequence>
<name>A0ABQ3N8E0_9BACI</name>
<proteinExistence type="predicted"/>
<comment type="caution">
    <text evidence="1">The sequence shown here is derived from an EMBL/GenBank/DDBJ whole genome shotgun (WGS) entry which is preliminary data.</text>
</comment>
<organism evidence="1 2">
    <name type="scientific">Neobacillus kokaensis</name>
    <dbReference type="NCBI Taxonomy" id="2759023"/>
    <lineage>
        <taxon>Bacteria</taxon>
        <taxon>Bacillati</taxon>
        <taxon>Bacillota</taxon>
        <taxon>Bacilli</taxon>
        <taxon>Bacillales</taxon>
        <taxon>Bacillaceae</taxon>
        <taxon>Neobacillus</taxon>
    </lineage>
</organism>
<reference evidence="1 2" key="1">
    <citation type="journal article" date="2022" name="Int. J. Syst. Evol. Microbiol.">
        <title>Neobacillus kokaensis sp. nov., isolated from soil.</title>
        <authorList>
            <person name="Yuki K."/>
            <person name="Matsubara H."/>
            <person name="Yamaguchi S."/>
        </authorList>
    </citation>
    <scope>NUCLEOTIDE SEQUENCE [LARGE SCALE GENOMIC DNA]</scope>
    <source>
        <strain evidence="1 2">LOB 377</strain>
    </source>
</reference>
<protein>
    <submittedName>
        <fullName evidence="1">Uncharacterized protein</fullName>
    </submittedName>
</protein>